<dbReference type="Proteomes" id="UP000007575">
    <property type="component" value="Plasmid P2"/>
</dbReference>
<keyword evidence="1" id="KW-0175">Coiled coil</keyword>
<name>H8H1A7_DEIGI</name>
<evidence type="ECO:0000256" key="1">
    <source>
        <dbReference type="SAM" id="Coils"/>
    </source>
</evidence>
<dbReference type="PATRIC" id="fig|745776.4.peg.3449"/>
<dbReference type="RefSeq" id="WP_014686401.1">
    <property type="nucleotide sequence ID" value="NC_017791.1"/>
</dbReference>
<keyword evidence="2" id="KW-0614">Plasmid</keyword>
<evidence type="ECO:0000313" key="2">
    <source>
        <dbReference type="EMBL" id="AFD27304.1"/>
    </source>
</evidence>
<feature type="coiled-coil region" evidence="1">
    <location>
        <begin position="9"/>
        <end position="43"/>
    </location>
</feature>
<organism evidence="2 3">
    <name type="scientific">Deinococcus gobiensis (strain DSM 21396 / JCM 16679 / CGMCC 1.7299 / I-0)</name>
    <dbReference type="NCBI Taxonomy" id="745776"/>
    <lineage>
        <taxon>Bacteria</taxon>
        <taxon>Thermotogati</taxon>
        <taxon>Deinococcota</taxon>
        <taxon>Deinococci</taxon>
        <taxon>Deinococcales</taxon>
        <taxon>Deinococcaceae</taxon>
        <taxon>Deinococcus</taxon>
    </lineage>
</organism>
<dbReference type="KEGG" id="dgo:DGo_PB0035"/>
<dbReference type="OrthoDB" id="69424at2"/>
<keyword evidence="3" id="KW-1185">Reference proteome</keyword>
<dbReference type="AlphaFoldDB" id="H8H1A7"/>
<gene>
    <name evidence="2" type="ordered locus">DGo_PB0035</name>
</gene>
<proteinExistence type="predicted"/>
<evidence type="ECO:0000313" key="3">
    <source>
        <dbReference type="Proteomes" id="UP000007575"/>
    </source>
</evidence>
<accession>H8H1A7</accession>
<dbReference type="EMBL" id="CP002193">
    <property type="protein sequence ID" value="AFD27304.1"/>
    <property type="molecule type" value="Genomic_DNA"/>
</dbReference>
<sequence length="122" mass="13448">MTQLTQLELDDLLDRYATLRDTLQGLEAERDELSKLLKDALAEGKTPTTALYRAELRPSRSLEYPVDRFREAFGDAATLEVATIDRKKADALVKAGDLDGEALSNLAVTKERSPSLVLVALT</sequence>
<dbReference type="HOGENOM" id="CLU_1955991_0_0_0"/>
<protein>
    <submittedName>
        <fullName evidence="2">Uncharacterized protein</fullName>
    </submittedName>
</protein>
<geneLocation type="plasmid" evidence="2 3">
    <name>P2</name>
</geneLocation>
<reference evidence="2 3" key="1">
    <citation type="journal article" date="2012" name="PLoS ONE">
        <title>Genome sequence and transcriptome analysis of the radioresistant bacterium Deinococcus gobiensis: insights into the extreme environmental adaptations.</title>
        <authorList>
            <person name="Yuan M."/>
            <person name="Chen M."/>
            <person name="Zhang W."/>
            <person name="Lu W."/>
            <person name="Wang J."/>
            <person name="Yang M."/>
            <person name="Zhao P."/>
            <person name="Tang R."/>
            <person name="Li X."/>
            <person name="Hao Y."/>
            <person name="Zhou Z."/>
            <person name="Zhan Y."/>
            <person name="Yu H."/>
            <person name="Teng C."/>
            <person name="Yan Y."/>
            <person name="Ping S."/>
            <person name="Wang Y."/>
            <person name="Lin M."/>
        </authorList>
    </citation>
    <scope>NUCLEOTIDE SEQUENCE [LARGE SCALE GENOMIC DNA]</scope>
    <source>
        <strain evidence="3">DSM 21396 / JCM 16679 / CGMCC 1.7299 / I-0</strain>
        <plasmid evidence="2">P2</plasmid>
    </source>
</reference>